<accession>A0A231QLB9</accession>
<dbReference type="InterPro" id="IPR025668">
    <property type="entry name" value="Tnp_DDE_dom"/>
</dbReference>
<evidence type="ECO:0000313" key="3">
    <source>
        <dbReference type="Proteomes" id="UP000215261"/>
    </source>
</evidence>
<dbReference type="RefSeq" id="WP_094067167.1">
    <property type="nucleotide sequence ID" value="NZ_LUGO01000100.1"/>
</dbReference>
<dbReference type="EMBL" id="LUGO01000100">
    <property type="protein sequence ID" value="OXS37491.1"/>
    <property type="molecule type" value="Genomic_DNA"/>
</dbReference>
<sequence>MLNHFQFTLYRHDFQIKFDRYRLTMSHLFKRYAPRKYRERRNIENSKLSDVALLALMCLKVQYQVATWRKFYQLVSDIMPSLPMLEYSRFMRRCKNLVPIFQSIRTGLIKKSSYGDIAIIDSFPLPLCQDNRKLQAVLFHRFADVGYNATKQRYYYGFKVHVVTDTQGLILNYELTPASIHDVKAAPEVIENCPCSLVIADVGYVGKKLQHILAQMGYQLWTPYRSNMRLAKQHNSRQLKKLRRRIESYFADLTRQGIEHTLARSLGGLQMNIEAIMLTHNLEIMGILQTSN</sequence>
<proteinExistence type="predicted"/>
<dbReference type="AlphaFoldDB" id="A0A231QLB9"/>
<dbReference type="Pfam" id="PF13612">
    <property type="entry name" value="DDE_Tnp_1_3"/>
    <property type="match status" value="1"/>
</dbReference>
<dbReference type="NCBIfam" id="NF033520">
    <property type="entry name" value="transpos_IS982"/>
    <property type="match status" value="1"/>
</dbReference>
<reference evidence="2 3" key="1">
    <citation type="submission" date="2016-03" db="EMBL/GenBank/DDBJ databases">
        <title>Sequencing of Lactobacillus Species from Commercial Turkeys.</title>
        <authorList>
            <person name="Johnson T.J."/>
            <person name="Youmans B.P."/>
            <person name="Case K.A."/>
        </authorList>
    </citation>
    <scope>NUCLEOTIDE SEQUENCE [LARGE SCALE GENOMIC DNA]</scope>
    <source>
        <strain evidence="2 3">UMNLA1</strain>
    </source>
</reference>
<name>A0A231QLB9_9LACO</name>
<organism evidence="2 3">
    <name type="scientific">Ligilactobacillus agilis</name>
    <dbReference type="NCBI Taxonomy" id="1601"/>
    <lineage>
        <taxon>Bacteria</taxon>
        <taxon>Bacillati</taxon>
        <taxon>Bacillota</taxon>
        <taxon>Bacilli</taxon>
        <taxon>Lactobacillales</taxon>
        <taxon>Lactobacillaceae</taxon>
        <taxon>Ligilactobacillus</taxon>
    </lineage>
</organism>
<evidence type="ECO:0000313" key="2">
    <source>
        <dbReference type="EMBL" id="OXS37491.1"/>
    </source>
</evidence>
<protein>
    <submittedName>
        <fullName evidence="2">Transposase</fullName>
    </submittedName>
</protein>
<dbReference type="Proteomes" id="UP000215261">
    <property type="component" value="Unassembled WGS sequence"/>
</dbReference>
<comment type="caution">
    <text evidence="2">The sequence shown here is derived from an EMBL/GenBank/DDBJ whole genome shotgun (WGS) entry which is preliminary data.</text>
</comment>
<evidence type="ECO:0000259" key="1">
    <source>
        <dbReference type="Pfam" id="PF13612"/>
    </source>
</evidence>
<feature type="domain" description="Transposase DDE" evidence="1">
    <location>
        <begin position="114"/>
        <end position="265"/>
    </location>
</feature>
<gene>
    <name evidence="2" type="ORF">AYP69_10285</name>
</gene>